<dbReference type="Pfam" id="PF20151">
    <property type="entry name" value="DUF6533"/>
    <property type="match status" value="1"/>
</dbReference>
<organism evidence="3 4">
    <name type="scientific">Laetiporus sulphureus 93-53</name>
    <dbReference type="NCBI Taxonomy" id="1314785"/>
    <lineage>
        <taxon>Eukaryota</taxon>
        <taxon>Fungi</taxon>
        <taxon>Dikarya</taxon>
        <taxon>Basidiomycota</taxon>
        <taxon>Agaricomycotina</taxon>
        <taxon>Agaricomycetes</taxon>
        <taxon>Polyporales</taxon>
        <taxon>Laetiporus</taxon>
    </lineage>
</organism>
<name>A0A165EGR0_9APHY</name>
<dbReference type="AlphaFoldDB" id="A0A165EGR0"/>
<keyword evidence="1" id="KW-0472">Membrane</keyword>
<dbReference type="InParanoid" id="A0A165EGR0"/>
<keyword evidence="1" id="KW-1133">Transmembrane helix</keyword>
<feature type="transmembrane region" description="Helical" evidence="1">
    <location>
        <begin position="150"/>
        <end position="167"/>
    </location>
</feature>
<dbReference type="InterPro" id="IPR045340">
    <property type="entry name" value="DUF6533"/>
</dbReference>
<gene>
    <name evidence="3" type="ORF">LAESUDRAFT_812368</name>
</gene>
<dbReference type="STRING" id="1314785.A0A165EGR0"/>
<evidence type="ECO:0000256" key="1">
    <source>
        <dbReference type="SAM" id="Phobius"/>
    </source>
</evidence>
<dbReference type="Proteomes" id="UP000076871">
    <property type="component" value="Unassembled WGS sequence"/>
</dbReference>
<keyword evidence="4" id="KW-1185">Reference proteome</keyword>
<keyword evidence="1" id="KW-0812">Transmembrane</keyword>
<dbReference type="GeneID" id="63831427"/>
<accession>A0A165EGR0</accession>
<feature type="transmembrane region" description="Helical" evidence="1">
    <location>
        <begin position="172"/>
        <end position="191"/>
    </location>
</feature>
<feature type="transmembrane region" description="Helical" evidence="1">
    <location>
        <begin position="197"/>
        <end position="216"/>
    </location>
</feature>
<feature type="domain" description="DUF6533" evidence="2">
    <location>
        <begin position="52"/>
        <end position="90"/>
    </location>
</feature>
<evidence type="ECO:0000259" key="2">
    <source>
        <dbReference type="Pfam" id="PF20151"/>
    </source>
</evidence>
<dbReference type="EMBL" id="KV427621">
    <property type="protein sequence ID" value="KZT07019.1"/>
    <property type="molecule type" value="Genomic_DNA"/>
</dbReference>
<protein>
    <recommendedName>
        <fullName evidence="2">DUF6533 domain-containing protein</fullName>
    </recommendedName>
</protein>
<evidence type="ECO:0000313" key="3">
    <source>
        <dbReference type="EMBL" id="KZT07019.1"/>
    </source>
</evidence>
<dbReference type="RefSeq" id="XP_040764759.1">
    <property type="nucleotide sequence ID" value="XM_040914400.1"/>
</dbReference>
<reference evidence="3 4" key="1">
    <citation type="journal article" date="2016" name="Mol. Biol. Evol.">
        <title>Comparative Genomics of Early-Diverging Mushroom-Forming Fungi Provides Insights into the Origins of Lignocellulose Decay Capabilities.</title>
        <authorList>
            <person name="Nagy L.G."/>
            <person name="Riley R."/>
            <person name="Tritt A."/>
            <person name="Adam C."/>
            <person name="Daum C."/>
            <person name="Floudas D."/>
            <person name="Sun H."/>
            <person name="Yadav J.S."/>
            <person name="Pangilinan J."/>
            <person name="Larsson K.H."/>
            <person name="Matsuura K."/>
            <person name="Barry K."/>
            <person name="Labutti K."/>
            <person name="Kuo R."/>
            <person name="Ohm R.A."/>
            <person name="Bhattacharya S.S."/>
            <person name="Shirouzu T."/>
            <person name="Yoshinaga Y."/>
            <person name="Martin F.M."/>
            <person name="Grigoriev I.V."/>
            <person name="Hibbett D.S."/>
        </authorList>
    </citation>
    <scope>NUCLEOTIDE SEQUENCE [LARGE SCALE GENOMIC DNA]</scope>
    <source>
        <strain evidence="3 4">93-53</strain>
    </source>
</reference>
<feature type="transmembrane region" description="Helical" evidence="1">
    <location>
        <begin position="79"/>
        <end position="102"/>
    </location>
</feature>
<feature type="transmembrane region" description="Helical" evidence="1">
    <location>
        <begin position="237"/>
        <end position="259"/>
    </location>
</feature>
<evidence type="ECO:0000313" key="4">
    <source>
        <dbReference type="Proteomes" id="UP000076871"/>
    </source>
</evidence>
<dbReference type="OrthoDB" id="2803865at2759"/>
<proteinExistence type="predicted"/>
<sequence length="386" mass="43278">MSQADADRAGVVLVTEEFNEMLLSNFFSVVATCEFHHKLQIIKSPPPNHSKALVFYDYFLTFSKETRCIWSRKLSGATLLFFVNRYLTLLYRIVMLIDILPWRSQSQTSGPESCTGVQRIAEALTICLQLNMAVFTSLRMYAIWDKNCKIFIGVLLLGILPAVENLYYYTRIVPVVLVRPLIGCGVYIYVYPRANDIVSIFNCIFAIASDAVVLTLTSVKTIEIRRTSSQAFKKCRLVALIERDGTIYFLMLLILNAVNLAAVEFRAFGCLPALTEALSSILISRFILNMRSVCLSSNGQLDSSNLLAESQLSDLYFSHLVTGNLNSPLGDSFQEGDEELDRRMGTEDEAVFVTSDPLAAGLSMEGVDMRNVTARKQIDSYYSEEV</sequence>